<dbReference type="AlphaFoldDB" id="A0A166QY48"/>
<dbReference type="Pfam" id="PF17403">
    <property type="entry name" value="Nrap_D2"/>
    <property type="match status" value="1"/>
</dbReference>
<dbReference type="PANTHER" id="PTHR17972">
    <property type="entry name" value="NUCLEOLAR RNA-ASSOCIATED PROTEIN"/>
    <property type="match status" value="1"/>
</dbReference>
<evidence type="ECO:0000256" key="2">
    <source>
        <dbReference type="ARBA" id="ARBA00006674"/>
    </source>
</evidence>
<dbReference type="Gene3D" id="1.10.1410.10">
    <property type="match status" value="1"/>
</dbReference>
<dbReference type="GO" id="GO:0034456">
    <property type="term" value="C:UTP-C complex"/>
    <property type="evidence" value="ECO:0007669"/>
    <property type="project" value="TreeGrafter"/>
</dbReference>
<dbReference type="GO" id="GO:0032040">
    <property type="term" value="C:small-subunit processome"/>
    <property type="evidence" value="ECO:0007669"/>
    <property type="project" value="TreeGrafter"/>
</dbReference>
<evidence type="ECO:0000259" key="7">
    <source>
        <dbReference type="Pfam" id="PF03813"/>
    </source>
</evidence>
<feature type="compositionally biased region" description="Acidic residues" evidence="6">
    <location>
        <begin position="49"/>
        <end position="60"/>
    </location>
</feature>
<keyword evidence="4 5" id="KW-0539">Nucleus</keyword>
<dbReference type="InterPro" id="IPR005554">
    <property type="entry name" value="NOL6/Upt22"/>
</dbReference>
<dbReference type="Pfam" id="PF17407">
    <property type="entry name" value="Nrap_D6"/>
    <property type="match status" value="1"/>
</dbReference>
<dbReference type="InterPro" id="IPR035371">
    <property type="entry name" value="Nrap_D6"/>
</dbReference>
<feature type="domain" description="Nrap protein" evidence="9">
    <location>
        <begin position="540"/>
        <end position="697"/>
    </location>
</feature>
<dbReference type="STRING" id="436010.A0A166QY48"/>
<keyword evidence="5" id="KW-0687">Ribonucleoprotein</keyword>
<dbReference type="OrthoDB" id="10251401at2759"/>
<keyword evidence="3 5" id="KW-0694">RNA-binding</keyword>
<feature type="region of interest" description="Disordered" evidence="6">
    <location>
        <begin position="1"/>
        <end position="80"/>
    </location>
</feature>
<evidence type="ECO:0000256" key="5">
    <source>
        <dbReference type="RuleBase" id="RU364032"/>
    </source>
</evidence>
<keyword evidence="14" id="KW-1185">Reference proteome</keyword>
<dbReference type="GO" id="GO:0003723">
    <property type="term" value="F:RNA binding"/>
    <property type="evidence" value="ECO:0007669"/>
    <property type="project" value="UniProtKB-KW"/>
</dbReference>
<evidence type="ECO:0000313" key="13">
    <source>
        <dbReference type="EMBL" id="KZP27685.1"/>
    </source>
</evidence>
<feature type="compositionally biased region" description="Low complexity" evidence="6">
    <location>
        <begin position="23"/>
        <end position="32"/>
    </location>
</feature>
<feature type="compositionally biased region" description="Basic and acidic residues" evidence="6">
    <location>
        <begin position="10"/>
        <end position="19"/>
    </location>
</feature>
<feature type="region of interest" description="Disordered" evidence="6">
    <location>
        <begin position="292"/>
        <end position="328"/>
    </location>
</feature>
<evidence type="ECO:0000256" key="1">
    <source>
        <dbReference type="ARBA" id="ARBA00004604"/>
    </source>
</evidence>
<keyword evidence="5" id="KW-0690">Ribosome biogenesis</keyword>
<evidence type="ECO:0000313" key="14">
    <source>
        <dbReference type="Proteomes" id="UP000076532"/>
    </source>
</evidence>
<dbReference type="GO" id="GO:0006409">
    <property type="term" value="P:tRNA export from nucleus"/>
    <property type="evidence" value="ECO:0007669"/>
    <property type="project" value="TreeGrafter"/>
</dbReference>
<dbReference type="Pfam" id="PF17404">
    <property type="entry name" value="Nrap_D3"/>
    <property type="match status" value="1"/>
</dbReference>
<dbReference type="InterPro" id="IPR035082">
    <property type="entry name" value="Nrap_D1"/>
</dbReference>
<dbReference type="Gene3D" id="3.30.70.3030">
    <property type="match status" value="1"/>
</dbReference>
<gene>
    <name evidence="13" type="ORF">FIBSPDRAFT_853275</name>
</gene>
<feature type="domain" description="Nrap protein" evidence="8">
    <location>
        <begin position="363"/>
        <end position="532"/>
    </location>
</feature>
<organism evidence="13 14">
    <name type="scientific">Athelia psychrophila</name>
    <dbReference type="NCBI Taxonomy" id="1759441"/>
    <lineage>
        <taxon>Eukaryota</taxon>
        <taxon>Fungi</taxon>
        <taxon>Dikarya</taxon>
        <taxon>Basidiomycota</taxon>
        <taxon>Agaricomycotina</taxon>
        <taxon>Agaricomycetes</taxon>
        <taxon>Agaricomycetidae</taxon>
        <taxon>Atheliales</taxon>
        <taxon>Atheliaceae</taxon>
        <taxon>Athelia</taxon>
    </lineage>
</organism>
<comment type="similarity">
    <text evidence="2 5">Belongs to the NRAP family.</text>
</comment>
<accession>A0A166QY48</accession>
<name>A0A166QY48_9AGAM</name>
<dbReference type="GO" id="GO:0006364">
    <property type="term" value="P:rRNA processing"/>
    <property type="evidence" value="ECO:0007669"/>
    <property type="project" value="UniProtKB-KW"/>
</dbReference>
<reference evidence="13 14" key="1">
    <citation type="journal article" date="2016" name="Mol. Biol. Evol.">
        <title>Comparative Genomics of Early-Diverging Mushroom-Forming Fungi Provides Insights into the Origins of Lignocellulose Decay Capabilities.</title>
        <authorList>
            <person name="Nagy L.G."/>
            <person name="Riley R."/>
            <person name="Tritt A."/>
            <person name="Adam C."/>
            <person name="Daum C."/>
            <person name="Floudas D."/>
            <person name="Sun H."/>
            <person name="Yadav J.S."/>
            <person name="Pangilinan J."/>
            <person name="Larsson K.H."/>
            <person name="Matsuura K."/>
            <person name="Barry K."/>
            <person name="Labutti K."/>
            <person name="Kuo R."/>
            <person name="Ohm R.A."/>
            <person name="Bhattacharya S.S."/>
            <person name="Shirouzu T."/>
            <person name="Yoshinaga Y."/>
            <person name="Martin F.M."/>
            <person name="Grigoriev I.V."/>
            <person name="Hibbett D.S."/>
        </authorList>
    </citation>
    <scope>NUCLEOTIDE SEQUENCE [LARGE SCALE GENOMIC DNA]</scope>
    <source>
        <strain evidence="13 14">CBS 109695</strain>
    </source>
</reference>
<dbReference type="InterPro" id="IPR035370">
    <property type="entry name" value="Nrap_D5"/>
</dbReference>
<dbReference type="InterPro" id="IPR035367">
    <property type="entry name" value="Nrap_D2"/>
</dbReference>
<evidence type="ECO:0000256" key="4">
    <source>
        <dbReference type="ARBA" id="ARBA00023242"/>
    </source>
</evidence>
<evidence type="ECO:0000259" key="12">
    <source>
        <dbReference type="Pfam" id="PF17407"/>
    </source>
</evidence>
<dbReference type="Pfam" id="PF03813">
    <property type="entry name" value="Nrap"/>
    <property type="match status" value="1"/>
</dbReference>
<evidence type="ECO:0000256" key="3">
    <source>
        <dbReference type="ARBA" id="ARBA00022884"/>
    </source>
</evidence>
<dbReference type="EMBL" id="KV417507">
    <property type="protein sequence ID" value="KZP27685.1"/>
    <property type="molecule type" value="Genomic_DNA"/>
</dbReference>
<feature type="domain" description="Nrap protein" evidence="10">
    <location>
        <begin position="728"/>
        <end position="941"/>
    </location>
</feature>
<feature type="domain" description="Nrap protein" evidence="7">
    <location>
        <begin position="200"/>
        <end position="358"/>
    </location>
</feature>
<proteinExistence type="inferred from homology"/>
<dbReference type="Pfam" id="PF17405">
    <property type="entry name" value="Nrap_D4"/>
    <property type="match status" value="1"/>
</dbReference>
<protein>
    <recommendedName>
        <fullName evidence="5">U3 small nucleolar RNA-associated protein 22</fullName>
    </recommendedName>
</protein>
<feature type="domain" description="Nrap protein" evidence="11">
    <location>
        <begin position="943"/>
        <end position="1099"/>
    </location>
</feature>
<dbReference type="InterPro" id="IPR035368">
    <property type="entry name" value="Nrap_D3"/>
</dbReference>
<evidence type="ECO:0000256" key="6">
    <source>
        <dbReference type="SAM" id="MobiDB-lite"/>
    </source>
</evidence>
<keyword evidence="5" id="KW-0698">rRNA processing</keyword>
<dbReference type="GO" id="GO:0032545">
    <property type="term" value="C:CURI complex"/>
    <property type="evidence" value="ECO:0007669"/>
    <property type="project" value="TreeGrafter"/>
</dbReference>
<dbReference type="PANTHER" id="PTHR17972:SF0">
    <property type="entry name" value="NUCLEOLAR PROTEIN 6"/>
    <property type="match status" value="1"/>
</dbReference>
<evidence type="ECO:0000259" key="10">
    <source>
        <dbReference type="Pfam" id="PF17405"/>
    </source>
</evidence>
<evidence type="ECO:0000259" key="9">
    <source>
        <dbReference type="Pfam" id="PF17404"/>
    </source>
</evidence>
<dbReference type="Pfam" id="PF17406">
    <property type="entry name" value="Nrap_D5"/>
    <property type="match status" value="1"/>
</dbReference>
<feature type="domain" description="Nrap protein" evidence="12">
    <location>
        <begin position="1103"/>
        <end position="1242"/>
    </location>
</feature>
<dbReference type="Proteomes" id="UP000076532">
    <property type="component" value="Unassembled WGS sequence"/>
</dbReference>
<feature type="compositionally biased region" description="Polar residues" evidence="6">
    <location>
        <begin position="295"/>
        <end position="317"/>
    </location>
</feature>
<dbReference type="InterPro" id="IPR035369">
    <property type="entry name" value="Nrap_D4"/>
</dbReference>
<sequence length="1247" mass="135187">MALNLKRKRAGDAHFKGQELDNGDQASAASAQDGDEEVWGGVDGTAEADGMEVSEPEDDSPAQNARGKRGKAKQAPTGEELRAIKDSADLFRSSSFKLQIDALVPNVLPKPSRVPPIERLLHSIYTFLNSASLAPVAPAHPLDAAQNLLKAGVCVPYPAPLPSKDAKWKVGFERPSDVTLVGSWAGQVSVKGKDGAGFSVDLAVEMPAALFQEKDYLNGRFFHKRAFFLSCIAAALSLSDLPVSASWEAREDDARLVSLVLTPKKDAPADLIKSHAQIRLIPVLPTPSPIPVQRLSPSHSNLRISTSNSTSGPQDPKSTGEGEDGERTAAAPATPLYNRALHLALTPKPDLLRAHELKAHVPAFTEGLVLLRVWANQRGFCASASASPENGAINNNGGLGIRGFEARGPFWVGVLALLIEGEEGKSGKARRGVGRGVSSYQLFRAALDFLGRCDWEEGVFVRSPALGSHRFPMEEYKQASGPVFVDRDVNLLAGMPMGSLDLLKHDAKKTLEILDATSPTLARDAFAEVFLRDQRDLLPRFDAVISVNLSGAKPRKLDTQSILDAGSAPNALLAQLAAVLRQGLGNRTHAVALLHPAPPARSPLSQSHAHSTLPSTVYIGLIYEPNHSSRLVDHGPAADDPDPSKAVAFREFWGDKAELRRFKDGRIVESVVWDVKDEGERATVPTAIVAYLLDRHFGVKAGEGGVTAWGKEWDAAVRVPEAVARVHQAEKGVVAGFKGALGAFDALVKALKALDDKLPLSLVNVSPASAYLRYTSAFAPLPLSQKMAGALPACWGYLAPMEIVLEFEKSARWPDELRAIQRIKMAFCESVAEALMGAVAGLRASVVVGEVGNGVVGKEGIKDEVRLEIVTREGWAFSARVWHDREALLLDRMLESKPKALLKPETLSGEERQEAVDAKELHTRLFVDAPRHHRAIASLCHRFAAFAGTVRLVKRWLGAHWLLRGCVSEEAVELLCAAVFVRDGKMPADGTDVENPAGVPGSKERGFACVVEFLAEWKWEDAVVVPLFGGEGTPKVVAAPSGKSGVWSIFTEHDKTGRIWTASVPDVTVAHRVRAIAKATHDHMSSIKNGELNVKALFVHPVEDYDFVIRLEPAVLPRYFQNVAVDSEAWSQKGKYANLQTQKSEPKQLVGFDPAQLLFDDLTRVYKDTLRFFYDPYGGDSIGAVWEPTVKDSRPFRVLLGFSSMPSGKDEDKSKDKKNPVSLNNAAIFNEIQRLGLGIVKSMNVRS</sequence>
<comment type="subcellular location">
    <subcellularLocation>
        <location evidence="1 5">Nucleus</location>
        <location evidence="1 5">Nucleolus</location>
    </subcellularLocation>
</comment>
<evidence type="ECO:0000259" key="8">
    <source>
        <dbReference type="Pfam" id="PF17403"/>
    </source>
</evidence>
<evidence type="ECO:0000259" key="11">
    <source>
        <dbReference type="Pfam" id="PF17406"/>
    </source>
</evidence>